<evidence type="ECO:0000313" key="2">
    <source>
        <dbReference type="EMBL" id="MDC3424634.1"/>
    </source>
</evidence>
<reference evidence="2" key="1">
    <citation type="submission" date="2022-06" db="EMBL/GenBank/DDBJ databases">
        <title>Aquibacillus sp. a new bacterium isolated from soil saline samples.</title>
        <authorList>
            <person name="Galisteo C."/>
            <person name="De La Haba R."/>
            <person name="Sanchez-Porro C."/>
            <person name="Ventosa A."/>
        </authorList>
    </citation>
    <scope>NUCLEOTIDE SEQUENCE</scope>
    <source>
        <strain evidence="2">3ASR75-11</strain>
    </source>
</reference>
<name>A0A9X3WWD4_9BACI</name>
<proteinExistence type="predicted"/>
<comment type="caution">
    <text evidence="2">The sequence shown here is derived from an EMBL/GenBank/DDBJ whole genome shotgun (WGS) entry which is preliminary data.</text>
</comment>
<gene>
    <name evidence="2" type="ORF">NC797_08940</name>
</gene>
<feature type="transmembrane region" description="Helical" evidence="1">
    <location>
        <begin position="84"/>
        <end position="103"/>
    </location>
</feature>
<protein>
    <submittedName>
        <fullName evidence="2">Uncharacterized protein</fullName>
    </submittedName>
</protein>
<keyword evidence="1" id="KW-1133">Transmembrane helix</keyword>
<evidence type="ECO:0000256" key="1">
    <source>
        <dbReference type="SAM" id="Phobius"/>
    </source>
</evidence>
<keyword evidence="1" id="KW-0812">Transmembrane</keyword>
<keyword evidence="3" id="KW-1185">Reference proteome</keyword>
<dbReference type="EMBL" id="JAMQKB010000007">
    <property type="protein sequence ID" value="MDC3424634.1"/>
    <property type="molecule type" value="Genomic_DNA"/>
</dbReference>
<keyword evidence="1" id="KW-0472">Membrane</keyword>
<feature type="transmembrane region" description="Helical" evidence="1">
    <location>
        <begin position="53"/>
        <end position="72"/>
    </location>
</feature>
<dbReference type="RefSeq" id="WP_272436438.1">
    <property type="nucleotide sequence ID" value="NZ_JAMQKB010000007.1"/>
</dbReference>
<organism evidence="2 3">
    <name type="scientific">Terrihalobacillus insolitus</name>
    <dbReference type="NCBI Taxonomy" id="2950438"/>
    <lineage>
        <taxon>Bacteria</taxon>
        <taxon>Bacillati</taxon>
        <taxon>Bacillota</taxon>
        <taxon>Bacilli</taxon>
        <taxon>Bacillales</taxon>
        <taxon>Bacillaceae</taxon>
        <taxon>Terrihalobacillus</taxon>
    </lineage>
</organism>
<accession>A0A9X3WWD4</accession>
<dbReference type="AlphaFoldDB" id="A0A9X3WWD4"/>
<evidence type="ECO:0000313" key="3">
    <source>
        <dbReference type="Proteomes" id="UP001145050"/>
    </source>
</evidence>
<sequence>MSRILCKYCYNEIEDRDRLVVGSKWFQIKPFHYVCFQEIEQETEVAWNSWTPINGPAGTITFLLMLALSVWMLTTNTFGSRGKIVGIIALYPIILRLVSFFFIELRLPKLK</sequence>
<dbReference type="Proteomes" id="UP001145050">
    <property type="component" value="Unassembled WGS sequence"/>
</dbReference>